<evidence type="ECO:0000256" key="1">
    <source>
        <dbReference type="ARBA" id="ARBA00023125"/>
    </source>
</evidence>
<accession>A0A3S2TX12</accession>
<evidence type="ECO:0000259" key="2">
    <source>
        <dbReference type="PROSITE" id="PS50943"/>
    </source>
</evidence>
<feature type="domain" description="HTH cro/C1-type" evidence="2">
    <location>
        <begin position="5"/>
        <end position="60"/>
    </location>
</feature>
<dbReference type="Gene3D" id="1.10.260.40">
    <property type="entry name" value="lambda repressor-like DNA-binding domains"/>
    <property type="match status" value="1"/>
</dbReference>
<dbReference type="Pfam" id="PF01381">
    <property type="entry name" value="HTH_3"/>
    <property type="match status" value="1"/>
</dbReference>
<dbReference type="CDD" id="cd00093">
    <property type="entry name" value="HTH_XRE"/>
    <property type="match status" value="1"/>
</dbReference>
<comment type="caution">
    <text evidence="3">The sequence shown here is derived from an EMBL/GenBank/DDBJ whole genome shotgun (WGS) entry which is preliminary data.</text>
</comment>
<dbReference type="InterPro" id="IPR001387">
    <property type="entry name" value="Cro/C1-type_HTH"/>
</dbReference>
<dbReference type="GO" id="GO:0003677">
    <property type="term" value="F:DNA binding"/>
    <property type="evidence" value="ECO:0007669"/>
    <property type="project" value="UniProtKB-KW"/>
</dbReference>
<dbReference type="PANTHER" id="PTHR46558">
    <property type="entry name" value="TRACRIPTIONAL REGULATORY PROTEIN-RELATED-RELATED"/>
    <property type="match status" value="1"/>
</dbReference>
<dbReference type="InterPro" id="IPR010982">
    <property type="entry name" value="Lambda_DNA-bd_dom_sf"/>
</dbReference>
<protein>
    <submittedName>
        <fullName evidence="3">Transcriptional regulator</fullName>
    </submittedName>
</protein>
<dbReference type="AlphaFoldDB" id="A0A3S2TX12"/>
<name>A0A3S2TX12_9BACI</name>
<evidence type="ECO:0000313" key="4">
    <source>
        <dbReference type="Proteomes" id="UP000288024"/>
    </source>
</evidence>
<evidence type="ECO:0000313" key="3">
    <source>
        <dbReference type="EMBL" id="RVT67688.1"/>
    </source>
</evidence>
<reference evidence="3 4" key="1">
    <citation type="submission" date="2019-01" db="EMBL/GenBank/DDBJ databases">
        <title>Bacillus sp. M5HDSG1-1, whole genome shotgun sequence.</title>
        <authorList>
            <person name="Tuo L."/>
        </authorList>
    </citation>
    <scope>NUCLEOTIDE SEQUENCE [LARGE SCALE GENOMIC DNA]</scope>
    <source>
        <strain evidence="3 4">M5HDSG1-1</strain>
    </source>
</reference>
<sequence>MKNKIKFLRRSEDFDLTQDELATALKVSRQTIVAIENGREPSGSLMLKIGKFFNKDPREIFFTEDGACSVQVGEVDSA</sequence>
<dbReference type="PROSITE" id="PS50943">
    <property type="entry name" value="HTH_CROC1"/>
    <property type="match status" value="1"/>
</dbReference>
<gene>
    <name evidence="3" type="ORF">EM808_04220</name>
</gene>
<dbReference type="SUPFAM" id="SSF47413">
    <property type="entry name" value="lambda repressor-like DNA-binding domains"/>
    <property type="match status" value="1"/>
</dbReference>
<keyword evidence="1" id="KW-0238">DNA-binding</keyword>
<dbReference type="PANTHER" id="PTHR46558:SF4">
    <property type="entry name" value="DNA-BIDING PHAGE PROTEIN"/>
    <property type="match status" value="1"/>
</dbReference>
<dbReference type="Proteomes" id="UP000288024">
    <property type="component" value="Unassembled WGS sequence"/>
</dbReference>
<keyword evidence="4" id="KW-1185">Reference proteome</keyword>
<dbReference type="RefSeq" id="WP_127736282.1">
    <property type="nucleotide sequence ID" value="NZ_RZTZ01000001.1"/>
</dbReference>
<organism evidence="3 4">
    <name type="scientific">Niallia taxi</name>
    <dbReference type="NCBI Taxonomy" id="2499688"/>
    <lineage>
        <taxon>Bacteria</taxon>
        <taxon>Bacillati</taxon>
        <taxon>Bacillota</taxon>
        <taxon>Bacilli</taxon>
        <taxon>Bacillales</taxon>
        <taxon>Bacillaceae</taxon>
        <taxon>Niallia</taxon>
    </lineage>
</organism>
<proteinExistence type="predicted"/>
<dbReference type="SMART" id="SM00530">
    <property type="entry name" value="HTH_XRE"/>
    <property type="match status" value="1"/>
</dbReference>
<dbReference type="EMBL" id="RZTZ01000001">
    <property type="protein sequence ID" value="RVT67688.1"/>
    <property type="molecule type" value="Genomic_DNA"/>
</dbReference>